<keyword evidence="4" id="KW-1133">Transmembrane helix</keyword>
<evidence type="ECO:0000256" key="4">
    <source>
        <dbReference type="SAM" id="Phobius"/>
    </source>
</evidence>
<protein>
    <submittedName>
        <fullName evidence="6">ABC transporter substrate-binding protein</fullName>
    </submittedName>
</protein>
<keyword evidence="3" id="KW-0833">Ubl conjugation pathway</keyword>
<name>A0A559IXT1_9BACL</name>
<dbReference type="Proteomes" id="UP000318102">
    <property type="component" value="Unassembled WGS sequence"/>
</dbReference>
<proteinExistence type="predicted"/>
<feature type="domain" description="Carbohydrate-binding/sugar hydrolysis" evidence="5">
    <location>
        <begin position="193"/>
        <end position="350"/>
    </location>
</feature>
<accession>A0A559IXT1</accession>
<comment type="caution">
    <text evidence="6">The sequence shown here is derived from an EMBL/GenBank/DDBJ whole genome shotgun (WGS) entry which is preliminary data.</text>
</comment>
<dbReference type="SMART" id="SM00710">
    <property type="entry name" value="PbH1"/>
    <property type="match status" value="8"/>
</dbReference>
<dbReference type="Gene3D" id="2.160.20.10">
    <property type="entry name" value="Single-stranded right-handed beta-helix, Pectin lyase-like"/>
    <property type="match status" value="1"/>
</dbReference>
<evidence type="ECO:0000313" key="7">
    <source>
        <dbReference type="Proteomes" id="UP000318102"/>
    </source>
</evidence>
<evidence type="ECO:0000259" key="5">
    <source>
        <dbReference type="SMART" id="SM00722"/>
    </source>
</evidence>
<keyword evidence="7" id="KW-1185">Reference proteome</keyword>
<dbReference type="AlphaFoldDB" id="A0A559IXT1"/>
<dbReference type="Pfam" id="PF05048">
    <property type="entry name" value="NosD"/>
    <property type="match status" value="1"/>
</dbReference>
<evidence type="ECO:0000256" key="1">
    <source>
        <dbReference type="ARBA" id="ARBA00004906"/>
    </source>
</evidence>
<dbReference type="SMART" id="SM00722">
    <property type="entry name" value="CASH"/>
    <property type="match status" value="2"/>
</dbReference>
<organism evidence="6 7">
    <name type="scientific">Paenibacillus agilis</name>
    <dbReference type="NCBI Taxonomy" id="3020863"/>
    <lineage>
        <taxon>Bacteria</taxon>
        <taxon>Bacillati</taxon>
        <taxon>Bacillota</taxon>
        <taxon>Bacilli</taxon>
        <taxon>Bacillales</taxon>
        <taxon>Paenibacillaceae</taxon>
        <taxon>Paenibacillus</taxon>
    </lineage>
</organism>
<evidence type="ECO:0000313" key="6">
    <source>
        <dbReference type="EMBL" id="TVX92445.1"/>
    </source>
</evidence>
<dbReference type="InterPro" id="IPR012334">
    <property type="entry name" value="Pectin_lyas_fold"/>
</dbReference>
<feature type="transmembrane region" description="Helical" evidence="4">
    <location>
        <begin position="416"/>
        <end position="437"/>
    </location>
</feature>
<dbReference type="InterPro" id="IPR007742">
    <property type="entry name" value="NosD_dom"/>
</dbReference>
<dbReference type="EMBL" id="VNJK01000001">
    <property type="protein sequence ID" value="TVX92445.1"/>
    <property type="molecule type" value="Genomic_DNA"/>
</dbReference>
<dbReference type="SUPFAM" id="SSF51126">
    <property type="entry name" value="Pectin lyase-like"/>
    <property type="match status" value="1"/>
</dbReference>
<dbReference type="NCBIfam" id="TIGR03804">
    <property type="entry name" value="para_beta_helix"/>
    <property type="match status" value="2"/>
</dbReference>
<keyword evidence="4" id="KW-0472">Membrane</keyword>
<dbReference type="PANTHER" id="PTHR22990">
    <property type="entry name" value="F-BOX ONLY PROTEIN"/>
    <property type="match status" value="1"/>
</dbReference>
<dbReference type="PANTHER" id="PTHR22990:SF15">
    <property type="entry name" value="F-BOX ONLY PROTEIN 10"/>
    <property type="match status" value="1"/>
</dbReference>
<reference evidence="6 7" key="1">
    <citation type="submission" date="2019-07" db="EMBL/GenBank/DDBJ databases">
        <authorList>
            <person name="Kim J."/>
        </authorList>
    </citation>
    <scope>NUCLEOTIDE SEQUENCE [LARGE SCALE GENOMIC DNA]</scope>
    <source>
        <strain evidence="6 7">N4</strain>
    </source>
</reference>
<feature type="domain" description="Carbohydrate-binding/sugar hydrolysis" evidence="5">
    <location>
        <begin position="41"/>
        <end position="187"/>
    </location>
</feature>
<evidence type="ECO:0000256" key="2">
    <source>
        <dbReference type="ARBA" id="ARBA00022737"/>
    </source>
</evidence>
<dbReference type="InterPro" id="IPR006626">
    <property type="entry name" value="PbH1"/>
</dbReference>
<keyword evidence="2" id="KW-0677">Repeat</keyword>
<comment type="pathway">
    <text evidence="1">Protein modification; protein ubiquitination.</text>
</comment>
<sequence length="442" mass="48984">MMDSRSRWLVFVLIMLTIWLFPVEARADNVGLDLQSILDQAESGQTIVLKAGTYEGPITINKPLTLHVEREGSVKLHNSSSQPAVSISDDQVTISGLHIIEEELKETPTLLVTSDQVVLEGLSIRTGSDGIVVRDANEGTVSNTTIIWAVKGVKRSDKGNGIDLLNAHRWKMTNNTIRGVHDGIYMENSDDVMISDNVIERSRYGIHGMYTKRALIERNVGKHNVTGAMIMASRQASVIGNTFTKQSENVYSQGILLYDTHETIVADNTVDGNRVGFYVEASTKNRLENNRISYNFIGIQLLESSGNTMVGNQFIGNVADSQAHGSENNALSENYWDSFRGLDIDGNGKSDLSYAINPFFQGVAEKRPAFQLFFQSPGMVFLESLYQTERNYWATDTAPLMAPSDSRIQAKHPNDGVITGILGFILLLCTGMIFFTMRRQDT</sequence>
<gene>
    <name evidence="6" type="ORF">FPZ44_04865</name>
</gene>
<dbReference type="InterPro" id="IPR011050">
    <property type="entry name" value="Pectin_lyase_fold/virulence"/>
</dbReference>
<dbReference type="InterPro" id="IPR022441">
    <property type="entry name" value="Para_beta_helix_rpt-2"/>
</dbReference>
<dbReference type="OrthoDB" id="159063at2"/>
<dbReference type="InterPro" id="IPR006633">
    <property type="entry name" value="Carb-bd_sugar_hydrolysis-dom"/>
</dbReference>
<keyword evidence="4" id="KW-0812">Transmembrane</keyword>
<dbReference type="InterPro" id="IPR051550">
    <property type="entry name" value="SCF-Subunits/Alg-Epimerases"/>
</dbReference>
<dbReference type="RefSeq" id="WP_144987921.1">
    <property type="nucleotide sequence ID" value="NZ_VNJK01000001.1"/>
</dbReference>
<evidence type="ECO:0000256" key="3">
    <source>
        <dbReference type="ARBA" id="ARBA00022786"/>
    </source>
</evidence>